<feature type="compositionally biased region" description="Basic and acidic residues" evidence="1">
    <location>
        <begin position="1"/>
        <end position="15"/>
    </location>
</feature>
<dbReference type="PANTHER" id="PTHR30163:SF8">
    <property type="entry name" value="LYTIC MUREIN TRANSGLYCOSYLASE"/>
    <property type="match status" value="1"/>
</dbReference>
<organism evidence="4 5">
    <name type="scientific">Micromonospora krabiensis</name>
    <dbReference type="NCBI Taxonomy" id="307121"/>
    <lineage>
        <taxon>Bacteria</taxon>
        <taxon>Bacillati</taxon>
        <taxon>Actinomycetota</taxon>
        <taxon>Actinomycetes</taxon>
        <taxon>Micromonosporales</taxon>
        <taxon>Micromonosporaceae</taxon>
        <taxon>Micromonospora</taxon>
    </lineage>
</organism>
<dbReference type="GO" id="GO:0009253">
    <property type="term" value="P:peptidoglycan catabolic process"/>
    <property type="evidence" value="ECO:0007669"/>
    <property type="project" value="TreeGrafter"/>
</dbReference>
<feature type="compositionally biased region" description="Basic and acidic residues" evidence="1">
    <location>
        <begin position="74"/>
        <end position="86"/>
    </location>
</feature>
<evidence type="ECO:0000313" key="4">
    <source>
        <dbReference type="EMBL" id="SBV29434.1"/>
    </source>
</evidence>
<sequence>MGDTRRVVDGEDRSTHRPLRPAAPLDGALAESGAAPDPAPRPVPRPRRPWLRSETPETPNSAGPAASASGLTGEADRAATADRTDAAEPSGAATEARPTSTTDTGAAGVTDAARATDVPADATTGASATTGDTATRTADAGTTAAGGATADTTTTGDATAAGSGRAGATGTTGTTPTGTSGATPASTSGATPAGASGATPASTSDKSPASTTDATPTDAGAATSASTGGAAAGAATVDGAAAAVSGRRRRVPFAHAPRLRPRQAAATAARATRAWSRRPSGRLTLPGAFLLILVFAMAAAGAVVVPAAVRAPRTVAADEGATAGLPPEIRPSEVPTGPSGNPSGLPGGGLPTYPYPSGSVPPGGPVVGAVGGRPADALAGWAQQVGAKVGIAPVAMQAYGYAELVLAQTNRSCALSWTTLAAIGSVESNHGRHGGAQLGQDGRATPEIIGLPLDGRDGRMRIIDTDRGALDKDTTYDRAIGPMQFIPTTWAQVGVDADNDGRKDPHDLDDAALAAGNYLCRNGRNLSIAEDWWNAILSYNDVRRYAQDVFDAANRYGQASRT</sequence>
<dbReference type="STRING" id="307121.GA0070620_5006"/>
<accession>A0A1C3NA08</accession>
<dbReference type="PANTHER" id="PTHR30163">
    <property type="entry name" value="MEMBRANE-BOUND LYTIC MUREIN TRANSGLYCOSYLASE B"/>
    <property type="match status" value="1"/>
</dbReference>
<feature type="region of interest" description="Disordered" evidence="1">
    <location>
        <begin position="317"/>
        <end position="358"/>
    </location>
</feature>
<protein>
    <submittedName>
        <fullName evidence="4">Membrane-bound lytic murein transglycosylase B</fullName>
    </submittedName>
</protein>
<dbReference type="Pfam" id="PF13406">
    <property type="entry name" value="SLT_2"/>
    <property type="match status" value="1"/>
</dbReference>
<name>A0A1C3NA08_9ACTN</name>
<reference evidence="5" key="1">
    <citation type="submission" date="2016-06" db="EMBL/GenBank/DDBJ databases">
        <authorList>
            <person name="Varghese N."/>
        </authorList>
    </citation>
    <scope>NUCLEOTIDE SEQUENCE [LARGE SCALE GENOMIC DNA]</scope>
    <source>
        <strain evidence="5">DSM 45344</strain>
    </source>
</reference>
<evidence type="ECO:0000256" key="1">
    <source>
        <dbReference type="SAM" id="MobiDB-lite"/>
    </source>
</evidence>
<keyword evidence="2" id="KW-0812">Transmembrane</keyword>
<feature type="compositionally biased region" description="Low complexity" evidence="1">
    <location>
        <begin position="61"/>
        <end position="70"/>
    </location>
</feature>
<keyword evidence="2" id="KW-0472">Membrane</keyword>
<dbReference type="InterPro" id="IPR031304">
    <property type="entry name" value="SLT_2"/>
</dbReference>
<dbReference type="InterPro" id="IPR023346">
    <property type="entry name" value="Lysozyme-like_dom_sf"/>
</dbReference>
<dbReference type="Proteomes" id="UP000199393">
    <property type="component" value="Chromosome I"/>
</dbReference>
<feature type="compositionally biased region" description="Low complexity" evidence="1">
    <location>
        <begin position="262"/>
        <end position="274"/>
    </location>
</feature>
<dbReference type="GO" id="GO:0008933">
    <property type="term" value="F:peptidoglycan lytic transglycosylase activity"/>
    <property type="evidence" value="ECO:0007669"/>
    <property type="project" value="TreeGrafter"/>
</dbReference>
<dbReference type="PATRIC" id="fig|307121.4.peg.5106"/>
<dbReference type="OrthoDB" id="9796191at2"/>
<keyword evidence="2" id="KW-1133">Transmembrane helix</keyword>
<dbReference type="Gene3D" id="1.10.530.10">
    <property type="match status" value="1"/>
</dbReference>
<gene>
    <name evidence="4" type="ORF">GA0070620_5006</name>
</gene>
<feature type="compositionally biased region" description="Basic residues" evidence="1">
    <location>
        <begin position="252"/>
        <end position="261"/>
    </location>
</feature>
<feature type="compositionally biased region" description="Low complexity" evidence="1">
    <location>
        <begin position="335"/>
        <end position="344"/>
    </location>
</feature>
<keyword evidence="5" id="KW-1185">Reference proteome</keyword>
<feature type="domain" description="Transglycosylase SLT" evidence="3">
    <location>
        <begin position="475"/>
        <end position="523"/>
    </location>
</feature>
<feature type="region of interest" description="Disordered" evidence="1">
    <location>
        <begin position="1"/>
        <end position="230"/>
    </location>
</feature>
<evidence type="ECO:0000313" key="5">
    <source>
        <dbReference type="Proteomes" id="UP000199393"/>
    </source>
</evidence>
<evidence type="ECO:0000256" key="2">
    <source>
        <dbReference type="SAM" id="Phobius"/>
    </source>
</evidence>
<dbReference type="CDD" id="cd13399">
    <property type="entry name" value="Slt35-like"/>
    <property type="match status" value="1"/>
</dbReference>
<feature type="region of interest" description="Disordered" evidence="1">
    <location>
        <begin position="252"/>
        <end position="279"/>
    </location>
</feature>
<dbReference type="AlphaFoldDB" id="A0A1C3NA08"/>
<feature type="compositionally biased region" description="Low complexity" evidence="1">
    <location>
        <begin position="101"/>
        <end position="230"/>
    </location>
</feature>
<dbReference type="SUPFAM" id="SSF53955">
    <property type="entry name" value="Lysozyme-like"/>
    <property type="match status" value="1"/>
</dbReference>
<dbReference type="InterPro" id="IPR043426">
    <property type="entry name" value="MltB-like"/>
</dbReference>
<evidence type="ECO:0000259" key="3">
    <source>
        <dbReference type="Pfam" id="PF13406"/>
    </source>
</evidence>
<proteinExistence type="predicted"/>
<dbReference type="EMBL" id="LT598496">
    <property type="protein sequence ID" value="SBV29434.1"/>
    <property type="molecule type" value="Genomic_DNA"/>
</dbReference>
<feature type="transmembrane region" description="Helical" evidence="2">
    <location>
        <begin position="283"/>
        <end position="305"/>
    </location>
</feature>